<proteinExistence type="predicted"/>
<feature type="compositionally biased region" description="Basic and acidic residues" evidence="1">
    <location>
        <begin position="213"/>
        <end position="222"/>
    </location>
</feature>
<keyword evidence="4" id="KW-1185">Reference proteome</keyword>
<evidence type="ECO:0000313" key="3">
    <source>
        <dbReference type="EMBL" id="KAK3358514.1"/>
    </source>
</evidence>
<protein>
    <submittedName>
        <fullName evidence="3">Uncharacterized protein</fullName>
    </submittedName>
</protein>
<feature type="compositionally biased region" description="Basic residues" evidence="1">
    <location>
        <begin position="197"/>
        <end position="212"/>
    </location>
</feature>
<reference evidence="3" key="2">
    <citation type="submission" date="2023-06" db="EMBL/GenBank/DDBJ databases">
        <authorList>
            <consortium name="Lawrence Berkeley National Laboratory"/>
            <person name="Haridas S."/>
            <person name="Hensen N."/>
            <person name="Bonometti L."/>
            <person name="Westerberg I."/>
            <person name="Brannstrom I.O."/>
            <person name="Guillou S."/>
            <person name="Cros-Aarteil S."/>
            <person name="Calhoun S."/>
            <person name="Kuo A."/>
            <person name="Mondo S."/>
            <person name="Pangilinan J."/>
            <person name="Riley R."/>
            <person name="Labutti K."/>
            <person name="Andreopoulos B."/>
            <person name="Lipzen A."/>
            <person name="Chen C."/>
            <person name="Yanf M."/>
            <person name="Daum C."/>
            <person name="Ng V."/>
            <person name="Clum A."/>
            <person name="Steindorff A."/>
            <person name="Ohm R."/>
            <person name="Martin F."/>
            <person name="Silar P."/>
            <person name="Natvig D."/>
            <person name="Lalanne C."/>
            <person name="Gautier V."/>
            <person name="Ament-Velasquez S.L."/>
            <person name="Kruys A."/>
            <person name="Hutchinson M.I."/>
            <person name="Powell A.J."/>
            <person name="Barry K."/>
            <person name="Miller A.N."/>
            <person name="Grigoriev I.V."/>
            <person name="Debuchy R."/>
            <person name="Gladieux P."/>
            <person name="Thoren M.H."/>
            <person name="Johannesson H."/>
        </authorList>
    </citation>
    <scope>NUCLEOTIDE SEQUENCE</scope>
    <source>
        <strain evidence="3">CBS 958.72</strain>
    </source>
</reference>
<accession>A0AAE0MY52</accession>
<organism evidence="3 4">
    <name type="scientific">Lasiosphaeria ovina</name>
    <dbReference type="NCBI Taxonomy" id="92902"/>
    <lineage>
        <taxon>Eukaryota</taxon>
        <taxon>Fungi</taxon>
        <taxon>Dikarya</taxon>
        <taxon>Ascomycota</taxon>
        <taxon>Pezizomycotina</taxon>
        <taxon>Sordariomycetes</taxon>
        <taxon>Sordariomycetidae</taxon>
        <taxon>Sordariales</taxon>
        <taxon>Lasiosphaeriaceae</taxon>
        <taxon>Lasiosphaeria</taxon>
    </lineage>
</organism>
<keyword evidence="2" id="KW-0732">Signal</keyword>
<gene>
    <name evidence="3" type="ORF">B0T24DRAFT_124602</name>
</gene>
<evidence type="ECO:0000313" key="4">
    <source>
        <dbReference type="Proteomes" id="UP001287356"/>
    </source>
</evidence>
<comment type="caution">
    <text evidence="3">The sequence shown here is derived from an EMBL/GenBank/DDBJ whole genome shotgun (WGS) entry which is preliminary data.</text>
</comment>
<dbReference type="Proteomes" id="UP001287356">
    <property type="component" value="Unassembled WGS sequence"/>
</dbReference>
<feature type="region of interest" description="Disordered" evidence="1">
    <location>
        <begin position="92"/>
        <end position="140"/>
    </location>
</feature>
<feature type="signal peptide" evidence="2">
    <location>
        <begin position="1"/>
        <end position="16"/>
    </location>
</feature>
<evidence type="ECO:0000256" key="2">
    <source>
        <dbReference type="SAM" id="SignalP"/>
    </source>
</evidence>
<dbReference type="EMBL" id="JAULSN010000015">
    <property type="protein sequence ID" value="KAK3358514.1"/>
    <property type="molecule type" value="Genomic_DNA"/>
</dbReference>
<name>A0AAE0MY52_9PEZI</name>
<evidence type="ECO:0000256" key="1">
    <source>
        <dbReference type="SAM" id="MobiDB-lite"/>
    </source>
</evidence>
<dbReference type="AlphaFoldDB" id="A0AAE0MY52"/>
<reference evidence="3" key="1">
    <citation type="journal article" date="2023" name="Mol. Phylogenet. Evol.">
        <title>Genome-scale phylogeny and comparative genomics of the fungal order Sordariales.</title>
        <authorList>
            <person name="Hensen N."/>
            <person name="Bonometti L."/>
            <person name="Westerberg I."/>
            <person name="Brannstrom I.O."/>
            <person name="Guillou S."/>
            <person name="Cros-Aarteil S."/>
            <person name="Calhoun S."/>
            <person name="Haridas S."/>
            <person name="Kuo A."/>
            <person name="Mondo S."/>
            <person name="Pangilinan J."/>
            <person name="Riley R."/>
            <person name="LaButti K."/>
            <person name="Andreopoulos B."/>
            <person name="Lipzen A."/>
            <person name="Chen C."/>
            <person name="Yan M."/>
            <person name="Daum C."/>
            <person name="Ng V."/>
            <person name="Clum A."/>
            <person name="Steindorff A."/>
            <person name="Ohm R.A."/>
            <person name="Martin F."/>
            <person name="Silar P."/>
            <person name="Natvig D.O."/>
            <person name="Lalanne C."/>
            <person name="Gautier V."/>
            <person name="Ament-Velasquez S.L."/>
            <person name="Kruys A."/>
            <person name="Hutchinson M.I."/>
            <person name="Powell A.J."/>
            <person name="Barry K."/>
            <person name="Miller A.N."/>
            <person name="Grigoriev I.V."/>
            <person name="Debuchy R."/>
            <person name="Gladieux P."/>
            <person name="Hiltunen Thoren M."/>
            <person name="Johannesson H."/>
        </authorList>
    </citation>
    <scope>NUCLEOTIDE SEQUENCE</scope>
    <source>
        <strain evidence="3">CBS 958.72</strain>
    </source>
</reference>
<sequence>MNWWLALFGEVAGSHGFGCFTASQPPTSVKECVKKWCALIQPIMRRGMWGPLSISSVRPPRTREPYPIILWFSHFWHEALSHLDQTQFSLMAPANRPSPSRPPATRPASSSADELVSLQRPSHALMNGRVEKSRRSSRAKLKASQERLLGAALSQGAGTTVVPHRARYLGQYGKLTRVQDTRHQAPALPTCECRNEKPRRHRRGPLTHHPDKRARERAIGSGKREAGVASTNILMVGSLGLMNVMMDIEGICSGPGSFMFRLQRWLRPFGIRRCGTALLLSLQLDSRYGSVATLSSDCIVPFCSDGVVVAAFAAFSEIQCRITVAAARPYSWARGIRPGVTIKIAPG</sequence>
<feature type="region of interest" description="Disordered" evidence="1">
    <location>
        <begin position="195"/>
        <end position="222"/>
    </location>
</feature>
<feature type="chain" id="PRO_5042210276" evidence="2">
    <location>
        <begin position="17"/>
        <end position="347"/>
    </location>
</feature>